<accession>A0AA86V4L7</accession>
<organism evidence="1 2">
    <name type="scientific">Sphenostylis stenocarpa</name>
    <dbReference type="NCBI Taxonomy" id="92480"/>
    <lineage>
        <taxon>Eukaryota</taxon>
        <taxon>Viridiplantae</taxon>
        <taxon>Streptophyta</taxon>
        <taxon>Embryophyta</taxon>
        <taxon>Tracheophyta</taxon>
        <taxon>Spermatophyta</taxon>
        <taxon>Magnoliopsida</taxon>
        <taxon>eudicotyledons</taxon>
        <taxon>Gunneridae</taxon>
        <taxon>Pentapetalae</taxon>
        <taxon>rosids</taxon>
        <taxon>fabids</taxon>
        <taxon>Fabales</taxon>
        <taxon>Fabaceae</taxon>
        <taxon>Papilionoideae</taxon>
        <taxon>50 kb inversion clade</taxon>
        <taxon>NPAAA clade</taxon>
        <taxon>indigoferoid/millettioid clade</taxon>
        <taxon>Phaseoleae</taxon>
        <taxon>Sphenostylis</taxon>
    </lineage>
</organism>
<protein>
    <submittedName>
        <fullName evidence="1">Uncharacterized protein</fullName>
    </submittedName>
</protein>
<proteinExistence type="predicted"/>
<feature type="non-terminal residue" evidence="1">
    <location>
        <position position="1"/>
    </location>
</feature>
<evidence type="ECO:0000313" key="1">
    <source>
        <dbReference type="EMBL" id="CAJ1931555.1"/>
    </source>
</evidence>
<dbReference type="AlphaFoldDB" id="A0AA86V4L7"/>
<keyword evidence="2" id="KW-1185">Reference proteome</keyword>
<dbReference type="Gramene" id="rna-AYBTSS11_LOCUS5319">
    <property type="protein sequence ID" value="CAJ1931555.1"/>
    <property type="gene ID" value="gene-AYBTSS11_LOCUS5319"/>
</dbReference>
<name>A0AA86V4L7_9FABA</name>
<feature type="non-terminal residue" evidence="1">
    <location>
        <position position="124"/>
    </location>
</feature>
<sequence length="124" mass="14545">ARKHLKIYITYLLANKRMKWRMSNHLNELPFEHILMKIHMKDIINGLGPRGDIYDKEGGCQPVIPADWGTGRDVNPSQKLENYVEKEVARVWRRSVKHFIGKRGETWKKVVAWHPSPTKLDDTD</sequence>
<reference evidence="1" key="1">
    <citation type="submission" date="2023-10" db="EMBL/GenBank/DDBJ databases">
        <authorList>
            <person name="Domelevo Entfellner J.-B."/>
        </authorList>
    </citation>
    <scope>NUCLEOTIDE SEQUENCE</scope>
</reference>
<gene>
    <name evidence="1" type="ORF">AYBTSS11_LOCUS5319</name>
</gene>
<dbReference type="Proteomes" id="UP001189624">
    <property type="component" value="Chromosome 2"/>
</dbReference>
<dbReference type="EMBL" id="OY731399">
    <property type="protein sequence ID" value="CAJ1931555.1"/>
    <property type="molecule type" value="Genomic_DNA"/>
</dbReference>
<evidence type="ECO:0000313" key="2">
    <source>
        <dbReference type="Proteomes" id="UP001189624"/>
    </source>
</evidence>